<sequence length="89" mass="10263">MLNLLDLKRGIHIGMGFDRSRLSSSSSDPSLKRGIHIGMGFDATKPQSLIWHCGFINVKVYNKFKLLTTCYYYFLLRKHPFHTPSYPKA</sequence>
<accession>L0R8V0</accession>
<reference evidence="1 2" key="1">
    <citation type="submission" date="2012-10" db="EMBL/GenBank/DDBJ databases">
        <authorList>
            <person name="Genoscope - CEA"/>
        </authorList>
    </citation>
    <scope>NUCLEOTIDE SEQUENCE [LARGE SCALE GENOMIC DNA]</scope>
    <source>
        <strain evidence="2">AM13 / DSM 14728</strain>
    </source>
</reference>
<dbReference type="EMBL" id="FO203522">
    <property type="protein sequence ID" value="CCO21996.1"/>
    <property type="molecule type" value="Genomic_DNA"/>
</dbReference>
<name>L0R8V0_9BACT</name>
<protein>
    <submittedName>
        <fullName evidence="1">Uncharacterized protein</fullName>
    </submittedName>
</protein>
<evidence type="ECO:0000313" key="1">
    <source>
        <dbReference type="EMBL" id="CCO21996.1"/>
    </source>
</evidence>
<dbReference type="Proteomes" id="UP000010808">
    <property type="component" value="Chromosome"/>
</dbReference>
<gene>
    <name evidence="1" type="ORF">DESAM_10015</name>
</gene>
<keyword evidence="2" id="KW-1185">Reference proteome</keyword>
<dbReference type="AlphaFoldDB" id="L0R8V0"/>
<dbReference type="KEGG" id="dhy:DESAM_10015"/>
<dbReference type="HOGENOM" id="CLU_2449777_0_0_7"/>
<organism evidence="1 2">
    <name type="scientific">Maridesulfovibrio hydrothermalis AM13 = DSM 14728</name>
    <dbReference type="NCBI Taxonomy" id="1121451"/>
    <lineage>
        <taxon>Bacteria</taxon>
        <taxon>Pseudomonadati</taxon>
        <taxon>Thermodesulfobacteriota</taxon>
        <taxon>Desulfovibrionia</taxon>
        <taxon>Desulfovibrionales</taxon>
        <taxon>Desulfovibrionaceae</taxon>
        <taxon>Maridesulfovibrio</taxon>
    </lineage>
</organism>
<evidence type="ECO:0000313" key="2">
    <source>
        <dbReference type="Proteomes" id="UP000010808"/>
    </source>
</evidence>
<proteinExistence type="predicted"/>